<keyword evidence="1" id="KW-0732">Signal</keyword>
<reference evidence="3" key="1">
    <citation type="submission" date="2021-01" db="EMBL/GenBank/DDBJ databases">
        <authorList>
            <person name="Corre E."/>
            <person name="Pelletier E."/>
            <person name="Niang G."/>
            <person name="Scheremetjew M."/>
            <person name="Finn R."/>
            <person name="Kale V."/>
            <person name="Holt S."/>
            <person name="Cochrane G."/>
            <person name="Meng A."/>
            <person name="Brown T."/>
            <person name="Cohen L."/>
        </authorList>
    </citation>
    <scope>NUCLEOTIDE SEQUENCE</scope>
    <source>
        <strain evidence="3">CCMP3107</strain>
    </source>
</reference>
<dbReference type="AlphaFoldDB" id="A0A6V1RIV3"/>
<sequence length="343" mass="38445">MVPLHQYILYALLVLLVLINHVEGFSKYASSSLTIRSDAKFIAIPKDSSLRPAARIDTQMFFGFGKSKGASARSSGGSNELPKFYDSWFQKSGDLERAVAASVKAALGQHRCVEVYFDPVPNLDEVKFGTPTNQRFGIEIARDLGLPEYKPGSLAKRYLLEFAQLYWAKRLAGALPGAVFVLSTDNLKKDPITKPGKSRYIYFRSGPKKKKAEGEEELVKPGDTVVIVNPGPTAVWKKALEQFPEQKLVFLNSLVYENYNIGAPLPGVETAYYLKRVSKGYVGRRYPSPWKSYLEGPEGQSEVMSSYDERPQLREVSEELRKTSLERYGIFNDRFAKGFGARL</sequence>
<organism evidence="3">
    <name type="scientific">Heterosigma akashiwo</name>
    <name type="common">Chromophytic alga</name>
    <name type="synonym">Heterosigma carterae</name>
    <dbReference type="NCBI Taxonomy" id="2829"/>
    <lineage>
        <taxon>Eukaryota</taxon>
        <taxon>Sar</taxon>
        <taxon>Stramenopiles</taxon>
        <taxon>Ochrophyta</taxon>
        <taxon>Raphidophyceae</taxon>
        <taxon>Chattonellales</taxon>
        <taxon>Chattonellaceae</taxon>
        <taxon>Heterosigma</taxon>
    </lineage>
</organism>
<dbReference type="EMBL" id="HBIU01029449">
    <property type="protein sequence ID" value="CAE0634845.1"/>
    <property type="molecule type" value="Transcribed_RNA"/>
</dbReference>
<feature type="domain" description="DUF1995" evidence="2">
    <location>
        <begin position="265"/>
        <end position="317"/>
    </location>
</feature>
<name>A0A6V1RIV3_HETAK</name>
<evidence type="ECO:0000259" key="2">
    <source>
        <dbReference type="Pfam" id="PF09353"/>
    </source>
</evidence>
<feature type="signal peptide" evidence="1">
    <location>
        <begin position="1"/>
        <end position="24"/>
    </location>
</feature>
<accession>A0A6V1RIV3</accession>
<dbReference type="Pfam" id="PF09353">
    <property type="entry name" value="DUF1995"/>
    <property type="match status" value="1"/>
</dbReference>
<evidence type="ECO:0000313" key="4">
    <source>
        <dbReference type="EMBL" id="CAE0634845.1"/>
    </source>
</evidence>
<gene>
    <name evidence="3" type="ORF">HAKA00212_LOCUS13584</name>
    <name evidence="4" type="ORF">HAKA00212_LOCUS13585</name>
</gene>
<protein>
    <recommendedName>
        <fullName evidence="2">DUF1995 domain-containing protein</fullName>
    </recommendedName>
</protein>
<evidence type="ECO:0000256" key="1">
    <source>
        <dbReference type="SAM" id="SignalP"/>
    </source>
</evidence>
<dbReference type="InterPro" id="IPR018962">
    <property type="entry name" value="DUF1995"/>
</dbReference>
<proteinExistence type="predicted"/>
<dbReference type="EMBL" id="HBIU01029448">
    <property type="protein sequence ID" value="CAE0634844.1"/>
    <property type="molecule type" value="Transcribed_RNA"/>
</dbReference>
<feature type="chain" id="PRO_5035586280" description="DUF1995 domain-containing protein" evidence="1">
    <location>
        <begin position="25"/>
        <end position="343"/>
    </location>
</feature>
<evidence type="ECO:0000313" key="3">
    <source>
        <dbReference type="EMBL" id="CAE0634844.1"/>
    </source>
</evidence>